<dbReference type="Gene3D" id="3.30.40.10">
    <property type="entry name" value="Zinc/RING finger domain, C3HC4 (zinc finger)"/>
    <property type="match status" value="1"/>
</dbReference>
<dbReference type="InterPro" id="IPR002110">
    <property type="entry name" value="Ankyrin_rpt"/>
</dbReference>
<accession>A0A9P5Q708</accession>
<dbReference type="InterPro" id="IPR000306">
    <property type="entry name" value="Znf_FYVE"/>
</dbReference>
<dbReference type="PROSITE" id="PS50088">
    <property type="entry name" value="ANK_REPEAT"/>
    <property type="match status" value="3"/>
</dbReference>
<dbReference type="Pfam" id="PF12796">
    <property type="entry name" value="Ank_2"/>
    <property type="match status" value="1"/>
</dbReference>
<dbReference type="OrthoDB" id="10057496at2759"/>
<evidence type="ECO:0000256" key="4">
    <source>
        <dbReference type="ARBA" id="ARBA00022833"/>
    </source>
</evidence>
<dbReference type="Gene3D" id="1.25.40.20">
    <property type="entry name" value="Ankyrin repeat-containing domain"/>
    <property type="match status" value="2"/>
</dbReference>
<evidence type="ECO:0000256" key="3">
    <source>
        <dbReference type="ARBA" id="ARBA00022771"/>
    </source>
</evidence>
<dbReference type="InterPro" id="IPR011011">
    <property type="entry name" value="Znf_FYVE_PHD"/>
</dbReference>
<evidence type="ECO:0000256" key="8">
    <source>
        <dbReference type="SAM" id="MobiDB-lite"/>
    </source>
</evidence>
<dbReference type="SMART" id="SM00248">
    <property type="entry name" value="ANK"/>
    <property type="match status" value="3"/>
</dbReference>
<sequence length="858" mass="95422">MTLQLELEIPRCMLLPAEVISTLSNGVSGFNLKWIVLLTNANSQVVEDCGAMPDLEDKEGETALHKAALNGHLHILTYLVPNKSSVHAQDADGWTALHNACSKGYLDIVRYLCESGEATSEVNGVSGVNVRSKGGWTPLMNAASKGHLPVVRYLLSKQFADPLVRNNWGETAYDAAAAVFEVWICEVLQKAEAERWGDSVVSYNPLSVHTTVPLILYENQRLDTRIKTLATSGGRPKFSASGLGRHGRRAPFELHLLPSDQPRNEHIPAWRSDVQLPLRDSPWTLPRPGSTHLEGAERSHFWLSDWTLDVTHPGVDAEEGWQYARQFGDADDQWSAEMPPQLERVMNGGMTLSPTLSGSSRRSSGSSRVPPSGWVRRRRWVRVMRRRLDIAPLPFLLPDGAMYHIDSDGGLIRYTENSNDEEGQELSAVSATFFSKAQDYVGRARYLVGSQDSSNGVLSAVDARRAIAKLERATMELRLGIAGDTDMERKTQAEVLLNAYSRELERQKSVAEAHGLVITGGDQEIHDDDDDDDEFHYPMSPAASIRASSRSSSSTGYTSRPESHRTVTDLTPQLSQAPDFRVPTHEAPQKVTRWAAPSPHQIHRWEKDDDVAQCRDCQRRFNFLTRRHHCRRCGKIFCDRCSTYRALLDPSDIVHEPGLPENGSASSSSQRVCQSCFDEVNGTVPSGIHGIHYTTMERVFVDQERLTIPNTHLSRRQSSSQLSDLAEYVLSFCWTYLLNHCVRCPVCNSVLDEVGNAAAQEAHVKSCLEGGSGTTQQAAKYLVYRLPAESSLIGTECVICLEEFAKGKKVMFYYGPTSLMILPQILWWHDLVVSVVSIMLASPPGFNEVKLVLFMPVS</sequence>
<dbReference type="Proteomes" id="UP000772434">
    <property type="component" value="Unassembled WGS sequence"/>
</dbReference>
<keyword evidence="11" id="KW-1185">Reference proteome</keyword>
<organism evidence="10 11">
    <name type="scientific">Rhodocollybia butyracea</name>
    <dbReference type="NCBI Taxonomy" id="206335"/>
    <lineage>
        <taxon>Eukaryota</taxon>
        <taxon>Fungi</taxon>
        <taxon>Dikarya</taxon>
        <taxon>Basidiomycota</taxon>
        <taxon>Agaricomycotina</taxon>
        <taxon>Agaricomycetes</taxon>
        <taxon>Agaricomycetidae</taxon>
        <taxon>Agaricales</taxon>
        <taxon>Marasmiineae</taxon>
        <taxon>Omphalotaceae</taxon>
        <taxon>Rhodocollybia</taxon>
    </lineage>
</organism>
<dbReference type="InterPro" id="IPR017455">
    <property type="entry name" value="Znf_FYVE-rel"/>
</dbReference>
<feature type="repeat" description="ANK" evidence="6">
    <location>
        <begin position="92"/>
        <end position="124"/>
    </location>
</feature>
<comment type="caution">
    <text evidence="10">The sequence shown here is derived from an EMBL/GenBank/DDBJ whole genome shotgun (WGS) entry which is preliminary data.</text>
</comment>
<feature type="repeat" description="ANK" evidence="6">
    <location>
        <begin position="134"/>
        <end position="157"/>
    </location>
</feature>
<feature type="region of interest" description="Disordered" evidence="8">
    <location>
        <begin position="519"/>
        <end position="568"/>
    </location>
</feature>
<evidence type="ECO:0000259" key="9">
    <source>
        <dbReference type="PROSITE" id="PS50178"/>
    </source>
</evidence>
<gene>
    <name evidence="10" type="ORF">BDP27DRAFT_969584</name>
</gene>
<dbReference type="Pfam" id="PF13857">
    <property type="entry name" value="Ank_5"/>
    <property type="match status" value="1"/>
</dbReference>
<evidence type="ECO:0000256" key="5">
    <source>
        <dbReference type="ARBA" id="ARBA00023043"/>
    </source>
</evidence>
<dbReference type="PANTHER" id="PTHR24171">
    <property type="entry name" value="ANKYRIN REPEAT DOMAIN-CONTAINING PROTEIN 39-RELATED"/>
    <property type="match status" value="1"/>
</dbReference>
<protein>
    <recommendedName>
        <fullName evidence="9">FYVE-type domain-containing protein</fullName>
    </recommendedName>
</protein>
<keyword evidence="5 6" id="KW-0040">ANK repeat</keyword>
<feature type="repeat" description="ANK" evidence="6">
    <location>
        <begin position="59"/>
        <end position="91"/>
    </location>
</feature>
<dbReference type="AlphaFoldDB" id="A0A9P5Q708"/>
<dbReference type="EMBL" id="JADNRY010000008">
    <property type="protein sequence ID" value="KAF9075969.1"/>
    <property type="molecule type" value="Genomic_DNA"/>
</dbReference>
<reference evidence="10" key="1">
    <citation type="submission" date="2020-11" db="EMBL/GenBank/DDBJ databases">
        <authorList>
            <consortium name="DOE Joint Genome Institute"/>
            <person name="Ahrendt S."/>
            <person name="Riley R."/>
            <person name="Andreopoulos W."/>
            <person name="Labutti K."/>
            <person name="Pangilinan J."/>
            <person name="Ruiz-Duenas F.J."/>
            <person name="Barrasa J.M."/>
            <person name="Sanchez-Garcia M."/>
            <person name="Camarero S."/>
            <person name="Miyauchi S."/>
            <person name="Serrano A."/>
            <person name="Linde D."/>
            <person name="Babiker R."/>
            <person name="Drula E."/>
            <person name="Ayuso-Fernandez I."/>
            <person name="Pacheco R."/>
            <person name="Padilla G."/>
            <person name="Ferreira P."/>
            <person name="Barriuso J."/>
            <person name="Kellner H."/>
            <person name="Castanera R."/>
            <person name="Alfaro M."/>
            <person name="Ramirez L."/>
            <person name="Pisabarro A.G."/>
            <person name="Kuo A."/>
            <person name="Tritt A."/>
            <person name="Lipzen A."/>
            <person name="He G."/>
            <person name="Yan M."/>
            <person name="Ng V."/>
            <person name="Cullen D."/>
            <person name="Martin F."/>
            <person name="Rosso M.-N."/>
            <person name="Henrissat B."/>
            <person name="Hibbett D."/>
            <person name="Martinez A.T."/>
            <person name="Grigoriev I.V."/>
        </authorList>
    </citation>
    <scope>NUCLEOTIDE SEQUENCE</scope>
    <source>
        <strain evidence="10">AH 40177</strain>
    </source>
</reference>
<evidence type="ECO:0000256" key="7">
    <source>
        <dbReference type="PROSITE-ProRule" id="PRU00091"/>
    </source>
</evidence>
<keyword evidence="1" id="KW-0479">Metal-binding</keyword>
<feature type="domain" description="FYVE-type" evidence="9">
    <location>
        <begin position="608"/>
        <end position="681"/>
    </location>
</feature>
<evidence type="ECO:0000313" key="10">
    <source>
        <dbReference type="EMBL" id="KAF9075969.1"/>
    </source>
</evidence>
<dbReference type="Pfam" id="PF01363">
    <property type="entry name" value="FYVE"/>
    <property type="match status" value="1"/>
</dbReference>
<evidence type="ECO:0000256" key="6">
    <source>
        <dbReference type="PROSITE-ProRule" id="PRU00023"/>
    </source>
</evidence>
<keyword evidence="2" id="KW-0677">Repeat</keyword>
<evidence type="ECO:0000256" key="2">
    <source>
        <dbReference type="ARBA" id="ARBA00022737"/>
    </source>
</evidence>
<dbReference type="InterPro" id="IPR013083">
    <property type="entry name" value="Znf_RING/FYVE/PHD"/>
</dbReference>
<dbReference type="SUPFAM" id="SSF48403">
    <property type="entry name" value="Ankyrin repeat"/>
    <property type="match status" value="1"/>
</dbReference>
<feature type="region of interest" description="Disordered" evidence="8">
    <location>
        <begin position="347"/>
        <end position="372"/>
    </location>
</feature>
<dbReference type="GO" id="GO:0008270">
    <property type="term" value="F:zinc ion binding"/>
    <property type="evidence" value="ECO:0007669"/>
    <property type="project" value="UniProtKB-KW"/>
</dbReference>
<dbReference type="PROSITE" id="PS50178">
    <property type="entry name" value="ZF_FYVE"/>
    <property type="match status" value="1"/>
</dbReference>
<feature type="compositionally biased region" description="Low complexity" evidence="8">
    <location>
        <begin position="538"/>
        <end position="560"/>
    </location>
</feature>
<dbReference type="SUPFAM" id="SSF57903">
    <property type="entry name" value="FYVE/PHD zinc finger"/>
    <property type="match status" value="1"/>
</dbReference>
<dbReference type="SMART" id="SM00064">
    <property type="entry name" value="FYVE"/>
    <property type="match status" value="1"/>
</dbReference>
<keyword evidence="4" id="KW-0862">Zinc</keyword>
<dbReference type="PROSITE" id="PS50297">
    <property type="entry name" value="ANK_REP_REGION"/>
    <property type="match status" value="3"/>
</dbReference>
<keyword evidence="3 7" id="KW-0863">Zinc-finger</keyword>
<proteinExistence type="predicted"/>
<dbReference type="InterPro" id="IPR036770">
    <property type="entry name" value="Ankyrin_rpt-contain_sf"/>
</dbReference>
<feature type="compositionally biased region" description="Acidic residues" evidence="8">
    <location>
        <begin position="525"/>
        <end position="534"/>
    </location>
</feature>
<name>A0A9P5Q708_9AGAR</name>
<feature type="compositionally biased region" description="Low complexity" evidence="8">
    <location>
        <begin position="351"/>
        <end position="372"/>
    </location>
</feature>
<evidence type="ECO:0000256" key="1">
    <source>
        <dbReference type="ARBA" id="ARBA00022723"/>
    </source>
</evidence>
<evidence type="ECO:0000313" key="11">
    <source>
        <dbReference type="Proteomes" id="UP000772434"/>
    </source>
</evidence>